<accession>A0A2M7JCB3</accession>
<protein>
    <submittedName>
        <fullName evidence="2">Uncharacterized protein</fullName>
    </submittedName>
</protein>
<feature type="signal peptide" evidence="1">
    <location>
        <begin position="1"/>
        <end position="21"/>
    </location>
</feature>
<evidence type="ECO:0000256" key="1">
    <source>
        <dbReference type="SAM" id="SignalP"/>
    </source>
</evidence>
<comment type="caution">
    <text evidence="2">The sequence shown here is derived from an EMBL/GenBank/DDBJ whole genome shotgun (WGS) entry which is preliminary data.</text>
</comment>
<proteinExistence type="predicted"/>
<gene>
    <name evidence="2" type="ORF">COZ71_05465</name>
</gene>
<dbReference type="Proteomes" id="UP000229297">
    <property type="component" value="Unassembled WGS sequence"/>
</dbReference>
<keyword evidence="1" id="KW-0732">Signal</keyword>
<feature type="chain" id="PRO_5014908777" evidence="1">
    <location>
        <begin position="22"/>
        <end position="68"/>
    </location>
</feature>
<dbReference type="EMBL" id="PFIC01000150">
    <property type="protein sequence ID" value="PIX17028.1"/>
    <property type="molecule type" value="Genomic_DNA"/>
</dbReference>
<reference evidence="3" key="1">
    <citation type="submission" date="2017-09" db="EMBL/GenBank/DDBJ databases">
        <title>Depth-based differentiation of microbial function through sediment-hosted aquifers and enrichment of novel symbionts in the deep terrestrial subsurface.</title>
        <authorList>
            <person name="Probst A.J."/>
            <person name="Ladd B."/>
            <person name="Jarett J.K."/>
            <person name="Geller-Mcgrath D.E."/>
            <person name="Sieber C.M.K."/>
            <person name="Emerson J.B."/>
            <person name="Anantharaman K."/>
            <person name="Thomas B.C."/>
            <person name="Malmstrom R."/>
            <person name="Stieglmeier M."/>
            <person name="Klingl A."/>
            <person name="Woyke T."/>
            <person name="Ryan C.M."/>
            <person name="Banfield J.F."/>
        </authorList>
    </citation>
    <scope>NUCLEOTIDE SEQUENCE [LARGE SCALE GENOMIC DNA]</scope>
</reference>
<dbReference type="AlphaFoldDB" id="A0A2M7JCB3"/>
<organism evidence="2 3">
    <name type="scientific">Candidatus Desantisbacteria bacterium CG_4_8_14_3_um_filter_40_12</name>
    <dbReference type="NCBI Taxonomy" id="1974545"/>
    <lineage>
        <taxon>Bacteria</taxon>
        <taxon>Candidatus Desantisiibacteriota</taxon>
    </lineage>
</organism>
<evidence type="ECO:0000313" key="3">
    <source>
        <dbReference type="Proteomes" id="UP000229297"/>
    </source>
</evidence>
<sequence length="68" mass="7292">MIKKIVLGLVLSLFWLSPAFAKKPVLIFPGTNDVSANMVSGCLKTTLERAGYQVHTLADLGGDFPENG</sequence>
<name>A0A2M7JCB3_9BACT</name>
<evidence type="ECO:0000313" key="2">
    <source>
        <dbReference type="EMBL" id="PIX17028.1"/>
    </source>
</evidence>